<dbReference type="STRING" id="1230458.C484_08553"/>
<dbReference type="EMBL" id="AOIL01000028">
    <property type="protein sequence ID" value="ELY92665.1"/>
    <property type="molecule type" value="Genomic_DNA"/>
</dbReference>
<dbReference type="PATRIC" id="fig|1230458.4.peg.1705"/>
<sequence>MAADNYLGRPTANVIETVFGARPAECNLEGEESAFSTAKATTELGWEPAHTWRDAETELVDGPSFIDS</sequence>
<protein>
    <submittedName>
        <fullName evidence="1">NAD-dependent epimerase/dehydratase</fullName>
    </submittedName>
</protein>
<comment type="caution">
    <text evidence="1">The sequence shown here is derived from an EMBL/GenBank/DDBJ whole genome shotgun (WGS) entry which is preliminary data.</text>
</comment>
<dbReference type="RefSeq" id="WP_006825485.1">
    <property type="nucleotide sequence ID" value="NZ_AOIL01000028.1"/>
</dbReference>
<name>M0A1N6_9EURY</name>
<proteinExistence type="predicted"/>
<evidence type="ECO:0000313" key="2">
    <source>
        <dbReference type="Proteomes" id="UP000011648"/>
    </source>
</evidence>
<dbReference type="AlphaFoldDB" id="M0A1N6"/>
<organism evidence="1 2">
    <name type="scientific">Natrialba taiwanensis DSM 12281</name>
    <dbReference type="NCBI Taxonomy" id="1230458"/>
    <lineage>
        <taxon>Archaea</taxon>
        <taxon>Methanobacteriati</taxon>
        <taxon>Methanobacteriota</taxon>
        <taxon>Stenosarchaea group</taxon>
        <taxon>Halobacteria</taxon>
        <taxon>Halobacteriales</taxon>
        <taxon>Natrialbaceae</taxon>
        <taxon>Natrialba</taxon>
    </lineage>
</organism>
<gene>
    <name evidence="1" type="ORF">C484_08553</name>
</gene>
<reference evidence="1 2" key="1">
    <citation type="journal article" date="2014" name="PLoS Genet.">
        <title>Phylogenetically driven sequencing of extremely halophilic archaea reveals strategies for static and dynamic osmo-response.</title>
        <authorList>
            <person name="Becker E.A."/>
            <person name="Seitzer P.M."/>
            <person name="Tritt A."/>
            <person name="Larsen D."/>
            <person name="Krusor M."/>
            <person name="Yao A.I."/>
            <person name="Wu D."/>
            <person name="Madern D."/>
            <person name="Eisen J.A."/>
            <person name="Darling A.E."/>
            <person name="Facciotti M.T."/>
        </authorList>
    </citation>
    <scope>NUCLEOTIDE SEQUENCE [LARGE SCALE GENOMIC DNA]</scope>
    <source>
        <strain evidence="1 2">DSM 12281</strain>
    </source>
</reference>
<accession>M0A1N6</accession>
<keyword evidence="2" id="KW-1185">Reference proteome</keyword>
<dbReference type="Proteomes" id="UP000011648">
    <property type="component" value="Unassembled WGS sequence"/>
</dbReference>
<evidence type="ECO:0000313" key="1">
    <source>
        <dbReference type="EMBL" id="ELY92665.1"/>
    </source>
</evidence>